<sequence>MRALREKHRAGTAPAAVRDPGGAICPFLDACGRGLPLLCTLNCTAVPEEVRLAFGLTHEEITRLAEAEPVGCEGLSFLPYLAGERTPNWPGASGAIVGLRAGHLGRPGLLYRAALEGATFSLRAGFDAMRRHGVVGGELRLVGGGSRNPLWRRICADAFQMPVACPIPGQRAQHLGARCRRPRLSLAPATSAPGWWSTTTPG</sequence>
<evidence type="ECO:0000259" key="3">
    <source>
        <dbReference type="Pfam" id="PF02782"/>
    </source>
</evidence>
<dbReference type="Gene3D" id="3.30.420.40">
    <property type="match status" value="1"/>
</dbReference>
<dbReference type="InterPro" id="IPR043129">
    <property type="entry name" value="ATPase_NBD"/>
</dbReference>
<proteinExistence type="predicted"/>
<dbReference type="PANTHER" id="PTHR43095">
    <property type="entry name" value="SUGAR KINASE"/>
    <property type="match status" value="1"/>
</dbReference>
<dbReference type="SUPFAM" id="SSF53067">
    <property type="entry name" value="Actin-like ATPase domain"/>
    <property type="match status" value="1"/>
</dbReference>
<accession>A0ABN9R3L6</accession>
<feature type="domain" description="Carbohydrate kinase FGGY C-terminal" evidence="3">
    <location>
        <begin position="65"/>
        <end position="177"/>
    </location>
</feature>
<keyword evidence="2" id="KW-0418">Kinase</keyword>
<gene>
    <name evidence="4" type="ORF">PCOR1329_LOCUS17023</name>
</gene>
<reference evidence="4" key="1">
    <citation type="submission" date="2023-10" db="EMBL/GenBank/DDBJ databases">
        <authorList>
            <person name="Chen Y."/>
            <person name="Shah S."/>
            <person name="Dougan E. K."/>
            <person name="Thang M."/>
            <person name="Chan C."/>
        </authorList>
    </citation>
    <scope>NUCLEOTIDE SEQUENCE [LARGE SCALE GENOMIC DNA]</scope>
</reference>
<comment type="caution">
    <text evidence="4">The sequence shown here is derived from an EMBL/GenBank/DDBJ whole genome shotgun (WGS) entry which is preliminary data.</text>
</comment>
<name>A0ABN9R3L6_9DINO</name>
<dbReference type="Proteomes" id="UP001189429">
    <property type="component" value="Unassembled WGS sequence"/>
</dbReference>
<evidence type="ECO:0000256" key="2">
    <source>
        <dbReference type="ARBA" id="ARBA00022777"/>
    </source>
</evidence>
<keyword evidence="1" id="KW-0808">Transferase</keyword>
<evidence type="ECO:0000313" key="5">
    <source>
        <dbReference type="Proteomes" id="UP001189429"/>
    </source>
</evidence>
<dbReference type="EMBL" id="CAUYUJ010005247">
    <property type="protein sequence ID" value="CAK0812883.1"/>
    <property type="molecule type" value="Genomic_DNA"/>
</dbReference>
<dbReference type="InterPro" id="IPR050406">
    <property type="entry name" value="FGGY_Carb_Kinase"/>
</dbReference>
<dbReference type="Pfam" id="PF02782">
    <property type="entry name" value="FGGY_C"/>
    <property type="match status" value="1"/>
</dbReference>
<organism evidence="4 5">
    <name type="scientific">Prorocentrum cordatum</name>
    <dbReference type="NCBI Taxonomy" id="2364126"/>
    <lineage>
        <taxon>Eukaryota</taxon>
        <taxon>Sar</taxon>
        <taxon>Alveolata</taxon>
        <taxon>Dinophyceae</taxon>
        <taxon>Prorocentrales</taxon>
        <taxon>Prorocentraceae</taxon>
        <taxon>Prorocentrum</taxon>
    </lineage>
</organism>
<keyword evidence="5" id="KW-1185">Reference proteome</keyword>
<evidence type="ECO:0000256" key="1">
    <source>
        <dbReference type="ARBA" id="ARBA00022679"/>
    </source>
</evidence>
<dbReference type="InterPro" id="IPR018485">
    <property type="entry name" value="FGGY_C"/>
</dbReference>
<protein>
    <recommendedName>
        <fullName evidence="3">Carbohydrate kinase FGGY C-terminal domain-containing protein</fullName>
    </recommendedName>
</protein>
<dbReference type="PANTHER" id="PTHR43095:SF5">
    <property type="entry name" value="XYLULOSE KINASE"/>
    <property type="match status" value="1"/>
</dbReference>
<evidence type="ECO:0000313" key="4">
    <source>
        <dbReference type="EMBL" id="CAK0812883.1"/>
    </source>
</evidence>